<dbReference type="Proteomes" id="UP001564657">
    <property type="component" value="Unassembled WGS sequence"/>
</dbReference>
<keyword evidence="3" id="KW-1185">Reference proteome</keyword>
<dbReference type="PROSITE" id="PS51257">
    <property type="entry name" value="PROKAR_LIPOPROTEIN"/>
    <property type="match status" value="1"/>
</dbReference>
<dbReference type="EMBL" id="JBGEWD010000002">
    <property type="protein sequence ID" value="MEY7999380.1"/>
    <property type="molecule type" value="Genomic_DNA"/>
</dbReference>
<reference evidence="2 3" key="1">
    <citation type="submission" date="2024-08" db="EMBL/GenBank/DDBJ databases">
        <title>Clostridium lapicellarii sp. nov., and Clostridium renhuaiense sp. nov., two species isolated from the mud in a fermentation cellar used for producing sauce-flavour Chinese liquors.</title>
        <authorList>
            <person name="Yang F."/>
            <person name="Wang H."/>
            <person name="Chen L.Q."/>
            <person name="Zhou N."/>
            <person name="Lu J.J."/>
            <person name="Pu X.X."/>
            <person name="Wan B."/>
            <person name="Wang L."/>
            <person name="Liu S.J."/>
        </authorList>
    </citation>
    <scope>NUCLEOTIDE SEQUENCE [LARGE SCALE GENOMIC DNA]</scope>
    <source>
        <strain evidence="2 3">MT-5</strain>
    </source>
</reference>
<name>A0ABV4BLG1_9CLOT</name>
<dbReference type="Pfam" id="PF26353">
    <property type="entry name" value="YhfM"/>
    <property type="match status" value="1"/>
</dbReference>
<organism evidence="2 3">
    <name type="scientific">Clostridium moutaii</name>
    <dbReference type="NCBI Taxonomy" id="3240932"/>
    <lineage>
        <taxon>Bacteria</taxon>
        <taxon>Bacillati</taxon>
        <taxon>Bacillota</taxon>
        <taxon>Clostridia</taxon>
        <taxon>Eubacteriales</taxon>
        <taxon>Clostridiaceae</taxon>
        <taxon>Clostridium</taxon>
    </lineage>
</organism>
<comment type="caution">
    <text evidence="2">The sequence shown here is derived from an EMBL/GenBank/DDBJ whole genome shotgun (WGS) entry which is preliminary data.</text>
</comment>
<feature type="domain" description="YhfM-like" evidence="1">
    <location>
        <begin position="49"/>
        <end position="151"/>
    </location>
</feature>
<sequence length="281" mass="32637">MKKFTKERLSIFLILSTLVVAVLLCGCNKIDELEVKAGLKNSDFEYIRQGKVDKIVIQNIRDQGFKFVVTDQNAIKDLYDILSSGKKVSKKSSLQPDYIFEIDEGNNKIHKFSYIAGLDKKDLGNLYSKDQTYIISKRIDSDIINNFWNIRMPPNNFKQVYYGSIMNTLNEYFKDKDRNKKIGINFKDDIDGERFILSTEVEEFKSDLNGKFKNAGIGNNDKDKYDIWVTVKTEGYKSTLYKATITFWDKKNESEKIYYIYDTYSGGGWTINVSQNQPKDF</sequence>
<proteinExistence type="predicted"/>
<dbReference type="RefSeq" id="WP_369703268.1">
    <property type="nucleotide sequence ID" value="NZ_JBGEWD010000002.1"/>
</dbReference>
<accession>A0ABV4BLG1</accession>
<gene>
    <name evidence="2" type="ORF">AB8U03_04065</name>
</gene>
<dbReference type="InterPro" id="IPR058780">
    <property type="entry name" value="YhfM-like_dom"/>
</dbReference>
<evidence type="ECO:0000313" key="3">
    <source>
        <dbReference type="Proteomes" id="UP001564657"/>
    </source>
</evidence>
<evidence type="ECO:0000259" key="1">
    <source>
        <dbReference type="Pfam" id="PF26353"/>
    </source>
</evidence>
<evidence type="ECO:0000313" key="2">
    <source>
        <dbReference type="EMBL" id="MEY7999380.1"/>
    </source>
</evidence>
<protein>
    <recommendedName>
        <fullName evidence="1">YhfM-like domain-containing protein</fullName>
    </recommendedName>
</protein>